<dbReference type="PANTHER" id="PTHR43537">
    <property type="entry name" value="TRANSCRIPTIONAL REGULATOR, GNTR FAMILY"/>
    <property type="match status" value="1"/>
</dbReference>
<sequence>MTSADLNPDPRTDPRSDSLADAAYGMIRNRILDGVLGVGAPVSVLGLATDLEMSRSPVRYAVERLLSERLLRRVAGTIAVAAPDRYELLDSLAVRTQLEALAARLAAPRIDERTLEELVIVHDRFRSAVDNGDQDGARRADSDFHHAIQELAGNECLAESLERVRTQVILGAYSTAWVTSRGPAVLEHERVLRALEDQDGQAAEAAMIRHLDNLTTRITREWRAQDTAEDATTKRRSTPRAPGGGR</sequence>
<dbReference type="Pfam" id="PF00392">
    <property type="entry name" value="GntR"/>
    <property type="match status" value="1"/>
</dbReference>
<dbReference type="InterPro" id="IPR036390">
    <property type="entry name" value="WH_DNA-bd_sf"/>
</dbReference>
<evidence type="ECO:0000313" key="6">
    <source>
        <dbReference type="EMBL" id="GAA4804396.1"/>
    </source>
</evidence>
<reference evidence="7" key="1">
    <citation type="journal article" date="2019" name="Int. J. Syst. Evol. Microbiol.">
        <title>The Global Catalogue of Microorganisms (GCM) 10K type strain sequencing project: providing services to taxonomists for standard genome sequencing and annotation.</title>
        <authorList>
            <consortium name="The Broad Institute Genomics Platform"/>
            <consortium name="The Broad Institute Genome Sequencing Center for Infectious Disease"/>
            <person name="Wu L."/>
            <person name="Ma J."/>
        </authorList>
    </citation>
    <scope>NUCLEOTIDE SEQUENCE [LARGE SCALE GENOMIC DNA]</scope>
    <source>
        <strain evidence="7">JCM 17979</strain>
    </source>
</reference>
<dbReference type="Gene3D" id="1.10.10.10">
    <property type="entry name" value="Winged helix-like DNA-binding domain superfamily/Winged helix DNA-binding domain"/>
    <property type="match status" value="1"/>
</dbReference>
<dbReference type="Proteomes" id="UP001500928">
    <property type="component" value="Unassembled WGS sequence"/>
</dbReference>
<keyword evidence="3" id="KW-0804">Transcription</keyword>
<dbReference type="InterPro" id="IPR011711">
    <property type="entry name" value="GntR_C"/>
</dbReference>
<evidence type="ECO:0000313" key="7">
    <source>
        <dbReference type="Proteomes" id="UP001500928"/>
    </source>
</evidence>
<dbReference type="SUPFAM" id="SSF48008">
    <property type="entry name" value="GntR ligand-binding domain-like"/>
    <property type="match status" value="1"/>
</dbReference>
<dbReference type="InterPro" id="IPR036388">
    <property type="entry name" value="WH-like_DNA-bd_sf"/>
</dbReference>
<proteinExistence type="predicted"/>
<dbReference type="InterPro" id="IPR000524">
    <property type="entry name" value="Tscrpt_reg_HTH_GntR"/>
</dbReference>
<keyword evidence="7" id="KW-1185">Reference proteome</keyword>
<feature type="domain" description="GntR C-terminal" evidence="5">
    <location>
        <begin position="90"/>
        <end position="213"/>
    </location>
</feature>
<dbReference type="EMBL" id="BAABHO010000048">
    <property type="protein sequence ID" value="GAA4804396.1"/>
    <property type="molecule type" value="Genomic_DNA"/>
</dbReference>
<accession>A0ABP9C4G1</accession>
<evidence type="ECO:0000256" key="1">
    <source>
        <dbReference type="ARBA" id="ARBA00023015"/>
    </source>
</evidence>
<evidence type="ECO:0000256" key="3">
    <source>
        <dbReference type="ARBA" id="ARBA00023163"/>
    </source>
</evidence>
<name>A0ABP9C4G1_9PSEU</name>
<dbReference type="PANTHER" id="PTHR43537:SF24">
    <property type="entry name" value="GLUCONATE OPERON TRANSCRIPTIONAL REPRESSOR"/>
    <property type="match status" value="1"/>
</dbReference>
<dbReference type="SUPFAM" id="SSF46785">
    <property type="entry name" value="Winged helix' DNA-binding domain"/>
    <property type="match status" value="1"/>
</dbReference>
<evidence type="ECO:0000256" key="2">
    <source>
        <dbReference type="ARBA" id="ARBA00023125"/>
    </source>
</evidence>
<dbReference type="Gene3D" id="1.20.120.530">
    <property type="entry name" value="GntR ligand-binding domain-like"/>
    <property type="match status" value="1"/>
</dbReference>
<evidence type="ECO:0000259" key="5">
    <source>
        <dbReference type="SMART" id="SM00895"/>
    </source>
</evidence>
<keyword evidence="2" id="KW-0238">DNA-binding</keyword>
<gene>
    <name evidence="6" type="ORF">GCM10023200_47110</name>
</gene>
<comment type="caution">
    <text evidence="6">The sequence shown here is derived from an EMBL/GenBank/DDBJ whole genome shotgun (WGS) entry which is preliminary data.</text>
</comment>
<protein>
    <recommendedName>
        <fullName evidence="5">GntR C-terminal domain-containing protein</fullName>
    </recommendedName>
</protein>
<evidence type="ECO:0000256" key="4">
    <source>
        <dbReference type="SAM" id="MobiDB-lite"/>
    </source>
</evidence>
<organism evidence="6 7">
    <name type="scientific">Actinomycetospora chlora</name>
    <dbReference type="NCBI Taxonomy" id="663608"/>
    <lineage>
        <taxon>Bacteria</taxon>
        <taxon>Bacillati</taxon>
        <taxon>Actinomycetota</taxon>
        <taxon>Actinomycetes</taxon>
        <taxon>Pseudonocardiales</taxon>
        <taxon>Pseudonocardiaceae</taxon>
        <taxon>Actinomycetospora</taxon>
    </lineage>
</organism>
<dbReference type="InterPro" id="IPR008920">
    <property type="entry name" value="TF_FadR/GntR_C"/>
</dbReference>
<dbReference type="RefSeq" id="WP_345421309.1">
    <property type="nucleotide sequence ID" value="NZ_BAABHO010000048.1"/>
</dbReference>
<dbReference type="SMART" id="SM00895">
    <property type="entry name" value="FCD"/>
    <property type="match status" value="1"/>
</dbReference>
<dbReference type="Pfam" id="PF07729">
    <property type="entry name" value="FCD"/>
    <property type="match status" value="1"/>
</dbReference>
<feature type="region of interest" description="Disordered" evidence="4">
    <location>
        <begin position="222"/>
        <end position="246"/>
    </location>
</feature>
<keyword evidence="1" id="KW-0805">Transcription regulation</keyword>